<comment type="caution">
    <text evidence="1">The sequence shown here is derived from an EMBL/GenBank/DDBJ whole genome shotgun (WGS) entry which is preliminary data.</text>
</comment>
<proteinExistence type="predicted"/>
<reference evidence="1 2" key="1">
    <citation type="submission" date="2020-07" db="EMBL/GenBank/DDBJ databases">
        <title>Comparative genomics of pyrophilous fungi reveals a link between fire events and developmental genes.</title>
        <authorList>
            <consortium name="DOE Joint Genome Institute"/>
            <person name="Steindorff A.S."/>
            <person name="Carver A."/>
            <person name="Calhoun S."/>
            <person name="Stillman K."/>
            <person name="Liu H."/>
            <person name="Lipzen A."/>
            <person name="Pangilinan J."/>
            <person name="Labutti K."/>
            <person name="Bruns T.D."/>
            <person name="Grigoriev I.V."/>
        </authorList>
    </citation>
    <scope>NUCLEOTIDE SEQUENCE [LARGE SCALE GENOMIC DNA]</scope>
    <source>
        <strain evidence="1 2">CBS 144469</strain>
    </source>
</reference>
<name>A0A8H6IDZ2_9AGAR</name>
<dbReference type="AlphaFoldDB" id="A0A8H6IDZ2"/>
<dbReference type="Proteomes" id="UP000521943">
    <property type="component" value="Unassembled WGS sequence"/>
</dbReference>
<keyword evidence="2" id="KW-1185">Reference proteome</keyword>
<accession>A0A8H6IDZ2</accession>
<dbReference type="EMBL" id="JACGCI010000007">
    <property type="protein sequence ID" value="KAF6762477.1"/>
    <property type="molecule type" value="Genomic_DNA"/>
</dbReference>
<evidence type="ECO:0000313" key="1">
    <source>
        <dbReference type="EMBL" id="KAF6762477.1"/>
    </source>
</evidence>
<gene>
    <name evidence="1" type="ORF">DFP72DRAFT_1060723</name>
</gene>
<sequence length="223" mass="25419">MFYKAPRLLRGSSRLNQVLVRSEKHANAPPEEFFNILNAFPESGPRVSPNSTESDFSALRTDSWVYSGTPQHEKWIRTVHRPRHFPSSKKVTRDGARPKLQPLKYLESLVEFANSVRSGNRIRADGSRLADRGRRWEVEERTMNECPINGPSRVVFFWDTFGDVHTLISRVECWGDGAIDVDLYVYAPQYELGEGDRETEMEFILAITCPAVQGEVPRVGHLG</sequence>
<protein>
    <submittedName>
        <fullName evidence="1">Uncharacterized protein</fullName>
    </submittedName>
</protein>
<organism evidence="1 2">
    <name type="scientific">Ephemerocybe angulata</name>
    <dbReference type="NCBI Taxonomy" id="980116"/>
    <lineage>
        <taxon>Eukaryota</taxon>
        <taxon>Fungi</taxon>
        <taxon>Dikarya</taxon>
        <taxon>Basidiomycota</taxon>
        <taxon>Agaricomycotina</taxon>
        <taxon>Agaricomycetes</taxon>
        <taxon>Agaricomycetidae</taxon>
        <taxon>Agaricales</taxon>
        <taxon>Agaricineae</taxon>
        <taxon>Psathyrellaceae</taxon>
        <taxon>Ephemerocybe</taxon>
    </lineage>
</organism>
<evidence type="ECO:0000313" key="2">
    <source>
        <dbReference type="Proteomes" id="UP000521943"/>
    </source>
</evidence>